<dbReference type="CDD" id="cd00130">
    <property type="entry name" value="PAS"/>
    <property type="match status" value="1"/>
</dbReference>
<dbReference type="InterPro" id="IPR000014">
    <property type="entry name" value="PAS"/>
</dbReference>
<evidence type="ECO:0000259" key="1">
    <source>
        <dbReference type="PROSITE" id="PS50112"/>
    </source>
</evidence>
<dbReference type="PANTHER" id="PTHR46663">
    <property type="entry name" value="DIGUANYLATE CYCLASE DGCT-RELATED"/>
    <property type="match status" value="1"/>
</dbReference>
<accession>A0A7S7RMQ0</accession>
<dbReference type="SMART" id="SM00267">
    <property type="entry name" value="GGDEF"/>
    <property type="match status" value="1"/>
</dbReference>
<dbReference type="InterPro" id="IPR013655">
    <property type="entry name" value="PAS_fold_3"/>
</dbReference>
<dbReference type="InterPro" id="IPR029787">
    <property type="entry name" value="Nucleotide_cyclase"/>
</dbReference>
<dbReference type="InterPro" id="IPR000160">
    <property type="entry name" value="GGDEF_dom"/>
</dbReference>
<reference evidence="4 5" key="1">
    <citation type="submission" date="2020-05" db="EMBL/GenBank/DDBJ databases">
        <title>Sulfurimonas marisnigri, sp. nov., and Sulfurimonas baltica, sp. nov., manganese oxide reducing chemolithoautotrophs of the class Epsilonproteobacteria isolated from the pelagic redoxclines of the Black and Baltic Seas and emended description of the genus Sulfurimonas.</title>
        <authorList>
            <person name="Henkel J.V."/>
            <person name="Laudan C."/>
            <person name="Werner J."/>
            <person name="Neu T."/>
            <person name="Plewe S."/>
            <person name="Sproer C."/>
            <person name="Bunk B."/>
            <person name="Schulz-Vogt H.N."/>
        </authorList>
    </citation>
    <scope>NUCLEOTIDE SEQUENCE [LARGE SCALE GENOMIC DNA]</scope>
    <source>
        <strain evidence="4 5">GD2</strain>
    </source>
</reference>
<dbReference type="InterPro" id="IPR035965">
    <property type="entry name" value="PAS-like_dom_sf"/>
</dbReference>
<dbReference type="SUPFAM" id="SSF52172">
    <property type="entry name" value="CheY-like"/>
    <property type="match status" value="2"/>
</dbReference>
<dbReference type="InterPro" id="IPR043128">
    <property type="entry name" value="Rev_trsase/Diguanyl_cyclase"/>
</dbReference>
<feature type="domain" description="GGDEF" evidence="3">
    <location>
        <begin position="410"/>
        <end position="536"/>
    </location>
</feature>
<dbReference type="Gene3D" id="3.30.70.270">
    <property type="match status" value="1"/>
</dbReference>
<dbReference type="PANTHER" id="PTHR46663:SF4">
    <property type="entry name" value="DIGUANYLATE CYCLASE DGCT-RELATED"/>
    <property type="match status" value="1"/>
</dbReference>
<dbReference type="GO" id="GO:0003824">
    <property type="term" value="F:catalytic activity"/>
    <property type="evidence" value="ECO:0007669"/>
    <property type="project" value="UniProtKB-ARBA"/>
</dbReference>
<dbReference type="CDD" id="cd01949">
    <property type="entry name" value="GGDEF"/>
    <property type="match status" value="1"/>
</dbReference>
<dbReference type="EMBL" id="CP054492">
    <property type="protein sequence ID" value="QOY51719.1"/>
    <property type="molecule type" value="Genomic_DNA"/>
</dbReference>
<dbReference type="SUPFAM" id="SSF55073">
    <property type="entry name" value="Nucleotide cyclase"/>
    <property type="match status" value="1"/>
</dbReference>
<dbReference type="Pfam" id="PF00990">
    <property type="entry name" value="GGDEF"/>
    <property type="match status" value="1"/>
</dbReference>
<sequence length="536" mass="61703">MPNAKNILVADHDIQITAFLQERMKDKRFHFILATSMEYIASLLESETFFAAIVDFEMKNNLGEKVIDYVLEKNIPTIATFDELTDEQYIEVTNYPVIDYVIKNNLAGKSYLADLLQGLESFYNRHVLICSKNHLSLTTKSITQVFVSLLFQPIITSSKKDALELMRNDECIKIIYVDEDLSDDSGLSLCKEIKNRYPNRDMIIFGGTVINGDTKRVEKLKGEFLKSGVTDFFSETIDKERFNTHIMSMMKILKQKQRLDTYIETVNKYVLISITNKKGIIVYASDAFSEISGYSKEELIGRNHNIVRHPDMDSSLYKEMWETIKAGHVWSGELKNRKKSGDFYWVSVAIEPIYDDFGILMGYQSIRFDITDKKRVEELSIRDKLTGAYNRNKFDDVLSYEFSQRGRYKKELAIIMVDFDHFKNVNDSYGHQAGDHVLIESAKIIQSCLRESDSFCRWGGEEFAVICPFTDIEGAVILAEKIRFAVSSFHFIDIVRQTVSLGVAVAKENDTIENFLKRSDDALYMAKQMGRNRVMS</sequence>
<name>A0A7S7RMQ0_9BACT</name>
<dbReference type="Proteomes" id="UP000593994">
    <property type="component" value="Chromosome"/>
</dbReference>
<dbReference type="Pfam" id="PF08447">
    <property type="entry name" value="PAS_3"/>
    <property type="match status" value="1"/>
</dbReference>
<dbReference type="NCBIfam" id="TIGR00229">
    <property type="entry name" value="sensory_box"/>
    <property type="match status" value="1"/>
</dbReference>
<dbReference type="FunFam" id="3.30.70.270:FF:000001">
    <property type="entry name" value="Diguanylate cyclase domain protein"/>
    <property type="match status" value="1"/>
</dbReference>
<organism evidence="4 5">
    <name type="scientific">Candidatus Sulfurimonas baltica</name>
    <dbReference type="NCBI Taxonomy" id="2740404"/>
    <lineage>
        <taxon>Bacteria</taxon>
        <taxon>Pseudomonadati</taxon>
        <taxon>Campylobacterota</taxon>
        <taxon>Epsilonproteobacteria</taxon>
        <taxon>Campylobacterales</taxon>
        <taxon>Sulfurimonadaceae</taxon>
        <taxon>Sulfurimonas</taxon>
    </lineage>
</organism>
<evidence type="ECO:0000313" key="5">
    <source>
        <dbReference type="Proteomes" id="UP000593994"/>
    </source>
</evidence>
<proteinExistence type="predicted"/>
<feature type="domain" description="PAC" evidence="2">
    <location>
        <begin position="330"/>
        <end position="382"/>
    </location>
</feature>
<dbReference type="RefSeq" id="WP_194369177.1">
    <property type="nucleotide sequence ID" value="NZ_CP054492.1"/>
</dbReference>
<dbReference type="SMART" id="SM00091">
    <property type="entry name" value="PAS"/>
    <property type="match status" value="1"/>
</dbReference>
<dbReference type="KEGG" id="sbal:HUE88_11530"/>
<dbReference type="SMART" id="SM00086">
    <property type="entry name" value="PAC"/>
    <property type="match status" value="1"/>
</dbReference>
<dbReference type="NCBIfam" id="TIGR00254">
    <property type="entry name" value="GGDEF"/>
    <property type="match status" value="1"/>
</dbReference>
<dbReference type="AlphaFoldDB" id="A0A7S7RMQ0"/>
<dbReference type="PROSITE" id="PS50887">
    <property type="entry name" value="GGDEF"/>
    <property type="match status" value="1"/>
</dbReference>
<evidence type="ECO:0000259" key="3">
    <source>
        <dbReference type="PROSITE" id="PS50887"/>
    </source>
</evidence>
<dbReference type="Gene3D" id="3.30.450.20">
    <property type="entry name" value="PAS domain"/>
    <property type="match status" value="1"/>
</dbReference>
<dbReference type="InterPro" id="IPR001610">
    <property type="entry name" value="PAC"/>
</dbReference>
<gene>
    <name evidence="4" type="ORF">HUE88_11530</name>
</gene>
<evidence type="ECO:0000259" key="2">
    <source>
        <dbReference type="PROSITE" id="PS50113"/>
    </source>
</evidence>
<feature type="domain" description="PAS" evidence="1">
    <location>
        <begin position="255"/>
        <end position="327"/>
    </location>
</feature>
<dbReference type="PROSITE" id="PS50113">
    <property type="entry name" value="PAC"/>
    <property type="match status" value="1"/>
</dbReference>
<protein>
    <submittedName>
        <fullName evidence="4">Diguanylate cyclase</fullName>
    </submittedName>
</protein>
<dbReference type="InterPro" id="IPR011006">
    <property type="entry name" value="CheY-like_superfamily"/>
</dbReference>
<keyword evidence="5" id="KW-1185">Reference proteome</keyword>
<dbReference type="InterPro" id="IPR000700">
    <property type="entry name" value="PAS-assoc_C"/>
</dbReference>
<dbReference type="SUPFAM" id="SSF55785">
    <property type="entry name" value="PYP-like sensor domain (PAS domain)"/>
    <property type="match status" value="1"/>
</dbReference>
<dbReference type="InterPro" id="IPR052163">
    <property type="entry name" value="DGC-Regulatory_Protein"/>
</dbReference>
<dbReference type="PROSITE" id="PS50112">
    <property type="entry name" value="PAS"/>
    <property type="match status" value="1"/>
</dbReference>
<evidence type="ECO:0000313" key="4">
    <source>
        <dbReference type="EMBL" id="QOY51719.1"/>
    </source>
</evidence>
<dbReference type="Gene3D" id="3.40.50.2300">
    <property type="match status" value="2"/>
</dbReference>